<feature type="non-terminal residue" evidence="1">
    <location>
        <position position="295"/>
    </location>
</feature>
<proteinExistence type="predicted"/>
<name>A0A813JKP8_POLGL</name>
<sequence>SCLLATVTMFALSPGGRERDLLLSASLDRKQQLGSARFLSKRRGQEEGFFPQSPVFVVEEHHEALPYWRQQRDESAAHVLLHFDAHPDSAVPDKGYGPELGMSSNDVFILAAGLEGLVDRYVWVWPSWDKRGPRHGSPGPAIFVVLLGRTESGSPCACCPLEHTAVDEQMAANPLAWKSHGDDTELASSCDGEVAENRQLQVCVPTHKLLHVTVREEDVGLLGAWWPSLLGGNLILDVDEDFLGQQIVRNRLTFSDAAVAQAFSCQGNASESELDSALRAVLSQVQEDALSKSIP</sequence>
<evidence type="ECO:0000313" key="1">
    <source>
        <dbReference type="EMBL" id="CAE8677576.1"/>
    </source>
</evidence>
<protein>
    <recommendedName>
        <fullName evidence="3">Arginase</fullName>
    </recommendedName>
</protein>
<dbReference type="InterPro" id="IPR024131">
    <property type="entry name" value="UPF0489"/>
</dbReference>
<dbReference type="Pfam" id="PF12640">
    <property type="entry name" value="UPF0489"/>
    <property type="match status" value="1"/>
</dbReference>
<evidence type="ECO:0008006" key="3">
    <source>
        <dbReference type="Google" id="ProtNLM"/>
    </source>
</evidence>
<organism evidence="1 2">
    <name type="scientific">Polarella glacialis</name>
    <name type="common">Dinoflagellate</name>
    <dbReference type="NCBI Taxonomy" id="89957"/>
    <lineage>
        <taxon>Eukaryota</taxon>
        <taxon>Sar</taxon>
        <taxon>Alveolata</taxon>
        <taxon>Dinophyceae</taxon>
        <taxon>Suessiales</taxon>
        <taxon>Suessiaceae</taxon>
        <taxon>Polarella</taxon>
    </lineage>
</organism>
<comment type="caution">
    <text evidence="1">The sequence shown here is derived from an EMBL/GenBank/DDBJ whole genome shotgun (WGS) entry which is preliminary data.</text>
</comment>
<accession>A0A813JKP8</accession>
<dbReference type="EMBL" id="CAJNNW010025529">
    <property type="protein sequence ID" value="CAE8677576.1"/>
    <property type="molecule type" value="Genomic_DNA"/>
</dbReference>
<dbReference type="AlphaFoldDB" id="A0A813JKP8"/>
<gene>
    <name evidence="1" type="ORF">PGLA2088_LOCUS20379</name>
</gene>
<reference evidence="1" key="1">
    <citation type="submission" date="2021-02" db="EMBL/GenBank/DDBJ databases">
        <authorList>
            <person name="Dougan E. K."/>
            <person name="Rhodes N."/>
            <person name="Thang M."/>
            <person name="Chan C."/>
        </authorList>
    </citation>
    <scope>NUCLEOTIDE SEQUENCE</scope>
</reference>
<feature type="non-terminal residue" evidence="1">
    <location>
        <position position="1"/>
    </location>
</feature>
<dbReference type="Proteomes" id="UP000626109">
    <property type="component" value="Unassembled WGS sequence"/>
</dbReference>
<evidence type="ECO:0000313" key="2">
    <source>
        <dbReference type="Proteomes" id="UP000626109"/>
    </source>
</evidence>